<dbReference type="PROSITE" id="PS50088">
    <property type="entry name" value="ANK_REPEAT"/>
    <property type="match status" value="2"/>
</dbReference>
<dbReference type="OMA" id="WHNEKTG"/>
<evidence type="ECO:0000313" key="7">
    <source>
        <dbReference type="EMBL" id="PNW83044.1"/>
    </source>
</evidence>
<dbReference type="PROSITE" id="PS01159">
    <property type="entry name" value="WW_DOMAIN_1"/>
    <property type="match status" value="1"/>
</dbReference>
<dbReference type="PROSITE" id="PS50020">
    <property type="entry name" value="WW_DOMAIN_2"/>
    <property type="match status" value="3"/>
</dbReference>
<dbReference type="EMBL" id="CM008967">
    <property type="protein sequence ID" value="PNW83044.1"/>
    <property type="molecule type" value="Genomic_DNA"/>
</dbReference>
<dbReference type="ExpressionAtlas" id="A2PZC0">
    <property type="expression patterns" value="baseline"/>
</dbReference>
<evidence type="ECO:0000313" key="8">
    <source>
        <dbReference type="Proteomes" id="UP000006906"/>
    </source>
</evidence>
<dbReference type="AlphaFoldDB" id="A2PZC0"/>
<dbReference type="SUPFAM" id="SSF51045">
    <property type="entry name" value="WW domain"/>
    <property type="match status" value="2"/>
</dbReference>
<feature type="chain" id="PRO_5014296810" evidence="4">
    <location>
        <begin position="24"/>
        <end position="355"/>
    </location>
</feature>
<dbReference type="Gramene" id="PNW83044">
    <property type="protein sequence ID" value="PNW83044"/>
    <property type="gene ID" value="CHLRE_06g304500v5"/>
</dbReference>
<dbReference type="Pfam" id="PF00397">
    <property type="entry name" value="WW"/>
    <property type="match status" value="2"/>
</dbReference>
<dbReference type="GeneID" id="5716910"/>
<feature type="signal peptide" evidence="4">
    <location>
        <begin position="1"/>
        <end position="23"/>
    </location>
</feature>
<feature type="domain" description="WW" evidence="5">
    <location>
        <begin position="280"/>
        <end position="314"/>
    </location>
</feature>
<dbReference type="PROSITE" id="PS50297">
    <property type="entry name" value="ANK_REP_REGION"/>
    <property type="match status" value="1"/>
</dbReference>
<proteinExistence type="evidence at transcript level"/>
<dbReference type="SUPFAM" id="SSF48403">
    <property type="entry name" value="Ankyrin repeat"/>
    <property type="match status" value="1"/>
</dbReference>
<dbReference type="CDD" id="cd00201">
    <property type="entry name" value="WW"/>
    <property type="match status" value="2"/>
</dbReference>
<dbReference type="OrthoDB" id="187617at2759"/>
<sequence>MASKHFALVTLALVALLSGAAIAKINVNLTDKLVDLVKKKTMEPFVEELQREDMDVNQPDSKGRLPLIEAVRTKEVKLVDALLQYGALAKSKDPATGASPLHVAFQQNLPQIARLLLQYGADINVEDKAGKKAREFAPSKEIRDLITAYDADGALAFEDAPGTWTKQNKDAKEDYWFNAKTGESRWNLPPSCAWQRVDVQGHPIKYINAVTGQEVTTVPPALAWAKLHTEGQDIWYNWKLNVSQIEKPHEVPEAMLADIEKNINVRWHNEKTGEFAWIDPAYHTPWRELHDDEHKKPYWFNVETGESVWDMPEAVAWTKVKDDDSGHHYFFNRLTQDSTWEAPEHLAWVRHDSDL</sequence>
<feature type="repeat" description="ANK" evidence="3">
    <location>
        <begin position="96"/>
        <end position="128"/>
    </location>
</feature>
<dbReference type="PANTHER" id="PTHR24171:SF8">
    <property type="entry name" value="BRCA1-ASSOCIATED RING DOMAIN PROTEIN 1"/>
    <property type="match status" value="1"/>
</dbReference>
<dbReference type="InterPro" id="IPR001202">
    <property type="entry name" value="WW_dom"/>
</dbReference>
<evidence type="ECO:0000256" key="3">
    <source>
        <dbReference type="PROSITE-ProRule" id="PRU00023"/>
    </source>
</evidence>
<reference evidence="6" key="1">
    <citation type="submission" date="2006-08" db="EMBL/GenBank/DDBJ databases">
        <title>Zygote specific and up-regulated genes in Chlamydomonas reinhardtii.</title>
        <authorList>
            <person name="Kubo T."/>
            <person name="Saito T."/>
            <person name="Matsuda Y."/>
        </authorList>
    </citation>
    <scope>NUCLEOTIDE SEQUENCE</scope>
</reference>
<evidence type="ECO:0000259" key="5">
    <source>
        <dbReference type="PROSITE" id="PS50020"/>
    </source>
</evidence>
<evidence type="ECO:0000256" key="4">
    <source>
        <dbReference type="SAM" id="SignalP"/>
    </source>
</evidence>
<keyword evidence="4" id="KW-0732">Signal</keyword>
<organism evidence="6">
    <name type="scientific">Chlamydomonas reinhardtii</name>
    <name type="common">Chlamydomonas smithii</name>
    <dbReference type="NCBI Taxonomy" id="3055"/>
    <lineage>
        <taxon>Eukaryota</taxon>
        <taxon>Viridiplantae</taxon>
        <taxon>Chlorophyta</taxon>
        <taxon>core chlorophytes</taxon>
        <taxon>Chlorophyceae</taxon>
        <taxon>CS clade</taxon>
        <taxon>Chlamydomonadales</taxon>
        <taxon>Chlamydomonadaceae</taxon>
        <taxon>Chlamydomonas</taxon>
    </lineage>
</organism>
<dbReference type="InterPro" id="IPR036770">
    <property type="entry name" value="Ankyrin_rpt-contain_sf"/>
</dbReference>
<protein>
    <submittedName>
        <fullName evidence="6">Zygote-specific Zys3 like protein</fullName>
    </submittedName>
</protein>
<evidence type="ECO:0000313" key="6">
    <source>
        <dbReference type="EMBL" id="BAF46282.1"/>
    </source>
</evidence>
<dbReference type="ProMEX" id="A2PZC0"/>
<keyword evidence="2 3" id="KW-0040">ANK repeat</keyword>
<dbReference type="InterPro" id="IPR002110">
    <property type="entry name" value="Ankyrin_rpt"/>
</dbReference>
<dbReference type="SMART" id="SM00248">
    <property type="entry name" value="ANK"/>
    <property type="match status" value="2"/>
</dbReference>
<dbReference type="Gene3D" id="1.25.40.20">
    <property type="entry name" value="Ankyrin repeat-containing domain"/>
    <property type="match status" value="1"/>
</dbReference>
<dbReference type="InterPro" id="IPR036020">
    <property type="entry name" value="WW_dom_sf"/>
</dbReference>
<feature type="repeat" description="ANK" evidence="3">
    <location>
        <begin position="62"/>
        <end position="94"/>
    </location>
</feature>
<dbReference type="Proteomes" id="UP000006906">
    <property type="component" value="Chromosome 6"/>
</dbReference>
<dbReference type="KEGG" id="cre:CHLRE_06g304500v5"/>
<reference evidence="7 8" key="2">
    <citation type="journal article" date="2007" name="Science">
        <title>The Chlamydomonas genome reveals the evolution of key animal and plant functions.</title>
        <authorList>
            <person name="Merchant S.S."/>
            <person name="Prochnik S.E."/>
            <person name="Vallon O."/>
            <person name="Harris E.H."/>
            <person name="Karpowicz S.J."/>
            <person name="Witman G.B."/>
            <person name="Terry A."/>
            <person name="Salamov A."/>
            <person name="Fritz-Laylin L.K."/>
            <person name="Marechal-Drouard L."/>
            <person name="Marshall W.F."/>
            <person name="Qu L.H."/>
            <person name="Nelson D.R."/>
            <person name="Sanderfoot A.A."/>
            <person name="Spalding M.H."/>
            <person name="Kapitonov V.V."/>
            <person name="Ren Q."/>
            <person name="Ferris P."/>
            <person name="Lindquist E."/>
            <person name="Shapiro H."/>
            <person name="Lucas S.M."/>
            <person name="Grimwood J."/>
            <person name="Schmutz J."/>
            <person name="Cardol P."/>
            <person name="Cerutti H."/>
            <person name="Chanfreau G."/>
            <person name="Chen C.L."/>
            <person name="Cognat V."/>
            <person name="Croft M.T."/>
            <person name="Dent R."/>
            <person name="Dutcher S."/>
            <person name="Fernandez E."/>
            <person name="Fukuzawa H."/>
            <person name="Gonzalez-Ballester D."/>
            <person name="Gonzalez-Halphen D."/>
            <person name="Hallmann A."/>
            <person name="Hanikenne M."/>
            <person name="Hippler M."/>
            <person name="Inwood W."/>
            <person name="Jabbari K."/>
            <person name="Kalanon M."/>
            <person name="Kuras R."/>
            <person name="Lefebvre P.A."/>
            <person name="Lemaire S.D."/>
            <person name="Lobanov A.V."/>
            <person name="Lohr M."/>
            <person name="Manuell A."/>
            <person name="Meier I."/>
            <person name="Mets L."/>
            <person name="Mittag M."/>
            <person name="Mittelmeier T."/>
            <person name="Moroney J.V."/>
            <person name="Moseley J."/>
            <person name="Napoli C."/>
            <person name="Nedelcu A.M."/>
            <person name="Niyogi K."/>
            <person name="Novoselov S.V."/>
            <person name="Paulsen I.T."/>
            <person name="Pazour G."/>
            <person name="Purton S."/>
            <person name="Ral J.P."/>
            <person name="Riano-Pachon D.M."/>
            <person name="Riekhof W."/>
            <person name="Rymarquis L."/>
            <person name="Schroda M."/>
            <person name="Stern D."/>
            <person name="Umen J."/>
            <person name="Willows R."/>
            <person name="Wilson N."/>
            <person name="Zimmer S.L."/>
            <person name="Allmer J."/>
            <person name="Balk J."/>
            <person name="Bisova K."/>
            <person name="Chen C.J."/>
            <person name="Elias M."/>
            <person name="Gendler K."/>
            <person name="Hauser C."/>
            <person name="Lamb M.R."/>
            <person name="Ledford H."/>
            <person name="Long J.C."/>
            <person name="Minagawa J."/>
            <person name="Page M.D."/>
            <person name="Pan J."/>
            <person name="Pootakham W."/>
            <person name="Roje S."/>
            <person name="Rose A."/>
            <person name="Stahlberg E."/>
            <person name="Terauchi A.M."/>
            <person name="Yang P."/>
            <person name="Ball S."/>
            <person name="Bowler C."/>
            <person name="Dieckmann C.L."/>
            <person name="Gladyshev V.N."/>
            <person name="Green P."/>
            <person name="Jorgensen R."/>
            <person name="Mayfield S."/>
            <person name="Mueller-Roeber B."/>
            <person name="Rajamani S."/>
            <person name="Sayre R.T."/>
            <person name="Brokstein P."/>
            <person name="Dubchak I."/>
            <person name="Goodstein D."/>
            <person name="Hornick L."/>
            <person name="Huang Y.W."/>
            <person name="Jhaveri J."/>
            <person name="Luo Y."/>
            <person name="Martinez D."/>
            <person name="Ngau W.C."/>
            <person name="Otillar B."/>
            <person name="Poliakov A."/>
            <person name="Porter A."/>
            <person name="Szajkowski L."/>
            <person name="Werner G."/>
            <person name="Zhou K."/>
            <person name="Grigoriev I.V."/>
            <person name="Rokhsar D.S."/>
            <person name="Grossman A.R."/>
        </authorList>
    </citation>
    <scope>NUCLEOTIDE SEQUENCE [LARGE SCALE GENOMIC DNA]</scope>
    <source>
        <strain evidence="8">CC-503</strain>
        <strain evidence="7">CC-503 cw92 mt+</strain>
    </source>
</reference>
<dbReference type="PaxDb" id="3055-EDP05129"/>
<gene>
    <name evidence="6" type="primary">EZY9</name>
    <name evidence="7" type="ORF">CHLRE_06g304500v5</name>
</gene>
<feature type="domain" description="WW" evidence="5">
    <location>
        <begin position="158"/>
        <end position="191"/>
    </location>
</feature>
<feature type="domain" description="WW" evidence="5">
    <location>
        <begin position="311"/>
        <end position="345"/>
    </location>
</feature>
<dbReference type="EMBL" id="AB267736">
    <property type="protein sequence ID" value="BAF46282.1"/>
    <property type="molecule type" value="mRNA"/>
</dbReference>
<evidence type="ECO:0000256" key="2">
    <source>
        <dbReference type="ARBA" id="ARBA00023043"/>
    </source>
</evidence>
<dbReference type="PANTHER" id="PTHR24171">
    <property type="entry name" value="ANKYRIN REPEAT DOMAIN-CONTAINING PROTEIN 39-RELATED"/>
    <property type="match status" value="1"/>
</dbReference>
<reference evidence="7" key="3">
    <citation type="submission" date="2017-07" db="EMBL/GenBank/DDBJ databases">
        <title>WGS assembly of Chlamydomonas reinhardtii.</title>
        <authorList>
            <consortium name="Chlamydomonas Annotation Team"/>
            <consortium name="JGI Annotation Team"/>
            <person name="Merchant S.S."/>
            <person name="Prochnik S.E."/>
            <person name="Vallon O."/>
            <person name="Harris E.H."/>
            <person name="Karpowicz S.J."/>
            <person name="Witman G.B."/>
            <person name="Terry A."/>
            <person name="Salamov A."/>
            <person name="Fritz-Laylin L.K."/>
            <person name="Marechal-Drouard L."/>
            <person name="Marshall W.F."/>
            <person name="Qu L.H."/>
            <person name="Nelson D.R."/>
            <person name="Sanderfoot A.A."/>
            <person name="Spalding M.H."/>
            <person name="Kapitonov V.V."/>
            <person name="Ren Q."/>
            <person name="Ferris P."/>
            <person name="Lindquist E."/>
            <person name="Shapiro H."/>
            <person name="Lucas S.M."/>
            <person name="Grimwood J."/>
            <person name="Schmutz J."/>
            <person name="Grigoriev I.V."/>
            <person name="Rokhsar D.S."/>
        </authorList>
    </citation>
    <scope>NUCLEOTIDE SEQUENCE</scope>
    <source>
        <strain evidence="7">CC-503 cw92 mt+</strain>
    </source>
</reference>
<keyword evidence="8" id="KW-1185">Reference proteome</keyword>
<evidence type="ECO:0000256" key="1">
    <source>
        <dbReference type="ARBA" id="ARBA00022737"/>
    </source>
</evidence>
<dbReference type="SMART" id="SM00456">
    <property type="entry name" value="WW"/>
    <property type="match status" value="3"/>
</dbReference>
<keyword evidence="1" id="KW-0677">Repeat</keyword>
<dbReference type="Gene3D" id="2.20.70.10">
    <property type="match status" value="2"/>
</dbReference>
<dbReference type="Pfam" id="PF12796">
    <property type="entry name" value="Ank_2"/>
    <property type="match status" value="1"/>
</dbReference>
<name>A2PZC0_CHLRE</name>
<accession>A2PZC0</accession>